<protein>
    <submittedName>
        <fullName evidence="2">Uncharacterized protein</fullName>
    </submittedName>
</protein>
<evidence type="ECO:0000313" key="3">
    <source>
        <dbReference type="Proteomes" id="UP001470230"/>
    </source>
</evidence>
<comment type="caution">
    <text evidence="2">The sequence shown here is derived from an EMBL/GenBank/DDBJ whole genome shotgun (WGS) entry which is preliminary data.</text>
</comment>
<organism evidence="2 3">
    <name type="scientific">Tritrichomonas musculus</name>
    <dbReference type="NCBI Taxonomy" id="1915356"/>
    <lineage>
        <taxon>Eukaryota</taxon>
        <taxon>Metamonada</taxon>
        <taxon>Parabasalia</taxon>
        <taxon>Tritrichomonadida</taxon>
        <taxon>Tritrichomonadidae</taxon>
        <taxon>Tritrichomonas</taxon>
    </lineage>
</organism>
<dbReference type="Proteomes" id="UP001470230">
    <property type="component" value="Unassembled WGS sequence"/>
</dbReference>
<reference evidence="2 3" key="1">
    <citation type="submission" date="2024-04" db="EMBL/GenBank/DDBJ databases">
        <title>Tritrichomonas musculus Genome.</title>
        <authorList>
            <person name="Alves-Ferreira E."/>
            <person name="Grigg M."/>
            <person name="Lorenzi H."/>
            <person name="Galac M."/>
        </authorList>
    </citation>
    <scope>NUCLEOTIDE SEQUENCE [LARGE SCALE GENOMIC DNA]</scope>
    <source>
        <strain evidence="2 3">EAF2021</strain>
    </source>
</reference>
<sequence>MPPKKSSKGQSDHSLSKSQSSTSKKNSGKDSNPQSAAPEDPQIDIQAAIQEMLAESQQRINETIEKRQTNLLNSILQCDNMANSPRKTARK</sequence>
<gene>
    <name evidence="2" type="ORF">M9Y10_038768</name>
</gene>
<dbReference type="EMBL" id="JAPFFF010000006">
    <property type="protein sequence ID" value="KAK8887714.1"/>
    <property type="molecule type" value="Genomic_DNA"/>
</dbReference>
<feature type="compositionally biased region" description="Low complexity" evidence="1">
    <location>
        <begin position="16"/>
        <end position="25"/>
    </location>
</feature>
<evidence type="ECO:0000313" key="2">
    <source>
        <dbReference type="EMBL" id="KAK8887714.1"/>
    </source>
</evidence>
<proteinExistence type="predicted"/>
<accession>A0ABR2K9B5</accession>
<feature type="region of interest" description="Disordered" evidence="1">
    <location>
        <begin position="1"/>
        <end position="43"/>
    </location>
</feature>
<evidence type="ECO:0000256" key="1">
    <source>
        <dbReference type="SAM" id="MobiDB-lite"/>
    </source>
</evidence>
<name>A0ABR2K9B5_9EUKA</name>
<keyword evidence="3" id="KW-1185">Reference proteome</keyword>